<feature type="transmembrane region" description="Helical" evidence="7">
    <location>
        <begin position="646"/>
        <end position="669"/>
    </location>
</feature>
<proteinExistence type="predicted"/>
<evidence type="ECO:0000256" key="3">
    <source>
        <dbReference type="ARBA" id="ARBA00022692"/>
    </source>
</evidence>
<dbReference type="GO" id="GO:0022857">
    <property type="term" value="F:transmembrane transporter activity"/>
    <property type="evidence" value="ECO:0007669"/>
    <property type="project" value="InterPro"/>
</dbReference>
<dbReference type="GO" id="GO:0005886">
    <property type="term" value="C:plasma membrane"/>
    <property type="evidence" value="ECO:0007669"/>
    <property type="project" value="TreeGrafter"/>
</dbReference>
<feature type="region of interest" description="Disordered" evidence="6">
    <location>
        <begin position="524"/>
        <end position="594"/>
    </location>
</feature>
<feature type="transmembrane region" description="Helical" evidence="7">
    <location>
        <begin position="689"/>
        <end position="713"/>
    </location>
</feature>
<feature type="transmembrane region" description="Helical" evidence="7">
    <location>
        <begin position="357"/>
        <end position="378"/>
    </location>
</feature>
<keyword evidence="2" id="KW-0813">Transport</keyword>
<keyword evidence="4 7" id="KW-1133">Transmembrane helix</keyword>
<dbReference type="EMBL" id="MU006306">
    <property type="protein sequence ID" value="KAF2850606.1"/>
    <property type="molecule type" value="Genomic_DNA"/>
</dbReference>
<dbReference type="SUPFAM" id="SSF103473">
    <property type="entry name" value="MFS general substrate transporter"/>
    <property type="match status" value="1"/>
</dbReference>
<dbReference type="PANTHER" id="PTHR23502">
    <property type="entry name" value="MAJOR FACILITATOR SUPERFAMILY"/>
    <property type="match status" value="1"/>
</dbReference>
<feature type="transmembrane region" description="Helical" evidence="7">
    <location>
        <begin position="445"/>
        <end position="465"/>
    </location>
</feature>
<accession>A0A6A7B514</accession>
<feature type="transmembrane region" description="Helical" evidence="7">
    <location>
        <begin position="761"/>
        <end position="787"/>
    </location>
</feature>
<feature type="region of interest" description="Disordered" evidence="6">
    <location>
        <begin position="165"/>
        <end position="195"/>
    </location>
</feature>
<dbReference type="InterPro" id="IPR011701">
    <property type="entry name" value="MFS"/>
</dbReference>
<evidence type="ECO:0000256" key="6">
    <source>
        <dbReference type="SAM" id="MobiDB-lite"/>
    </source>
</evidence>
<feature type="transmembrane region" description="Helical" evidence="7">
    <location>
        <begin position="734"/>
        <end position="755"/>
    </location>
</feature>
<feature type="transmembrane region" description="Helical" evidence="7">
    <location>
        <begin position="290"/>
        <end position="313"/>
    </location>
</feature>
<evidence type="ECO:0000259" key="8">
    <source>
        <dbReference type="PROSITE" id="PS50850"/>
    </source>
</evidence>
<evidence type="ECO:0000256" key="7">
    <source>
        <dbReference type="SAM" id="Phobius"/>
    </source>
</evidence>
<keyword evidence="5 7" id="KW-0472">Membrane</keyword>
<gene>
    <name evidence="9" type="ORF">T440DRAFT_479292</name>
</gene>
<feature type="domain" description="Major facilitator superfamily (MFS) profile" evidence="8">
    <location>
        <begin position="291"/>
        <end position="816"/>
    </location>
</feature>
<dbReference type="Gene3D" id="1.20.1720.10">
    <property type="entry name" value="Multidrug resistance protein D"/>
    <property type="match status" value="1"/>
</dbReference>
<dbReference type="PROSITE" id="PS50850">
    <property type="entry name" value="MFS"/>
    <property type="match status" value="1"/>
</dbReference>
<feature type="transmembrane region" description="Helical" evidence="7">
    <location>
        <begin position="333"/>
        <end position="352"/>
    </location>
</feature>
<evidence type="ECO:0000256" key="5">
    <source>
        <dbReference type="ARBA" id="ARBA00023136"/>
    </source>
</evidence>
<feature type="compositionally biased region" description="Polar residues" evidence="6">
    <location>
        <begin position="228"/>
        <end position="238"/>
    </location>
</feature>
<dbReference type="FunFam" id="1.20.1720.10:FF:000009">
    <property type="entry name" value="MFS multidrug transporter"/>
    <property type="match status" value="1"/>
</dbReference>
<feature type="transmembrane region" description="Helical" evidence="7">
    <location>
        <begin position="416"/>
        <end position="439"/>
    </location>
</feature>
<organism evidence="9 10">
    <name type="scientific">Plenodomus tracheiphilus IPT5</name>
    <dbReference type="NCBI Taxonomy" id="1408161"/>
    <lineage>
        <taxon>Eukaryota</taxon>
        <taxon>Fungi</taxon>
        <taxon>Dikarya</taxon>
        <taxon>Ascomycota</taxon>
        <taxon>Pezizomycotina</taxon>
        <taxon>Dothideomycetes</taxon>
        <taxon>Pleosporomycetidae</taxon>
        <taxon>Pleosporales</taxon>
        <taxon>Pleosporineae</taxon>
        <taxon>Leptosphaeriaceae</taxon>
        <taxon>Plenodomus</taxon>
    </lineage>
</organism>
<comment type="subcellular location">
    <subcellularLocation>
        <location evidence="1">Membrane</location>
        <topology evidence="1">Multi-pass membrane protein</topology>
    </subcellularLocation>
</comment>
<keyword evidence="3 7" id="KW-0812">Transmembrane</keyword>
<evidence type="ECO:0000256" key="1">
    <source>
        <dbReference type="ARBA" id="ARBA00004141"/>
    </source>
</evidence>
<evidence type="ECO:0000256" key="2">
    <source>
        <dbReference type="ARBA" id="ARBA00022448"/>
    </source>
</evidence>
<dbReference type="InterPro" id="IPR036259">
    <property type="entry name" value="MFS_trans_sf"/>
</dbReference>
<feature type="transmembrane region" description="Helical" evidence="7">
    <location>
        <begin position="390"/>
        <end position="409"/>
    </location>
</feature>
<name>A0A6A7B514_9PLEO</name>
<reference evidence="9" key="1">
    <citation type="submission" date="2020-01" db="EMBL/GenBank/DDBJ databases">
        <authorList>
            <consortium name="DOE Joint Genome Institute"/>
            <person name="Haridas S."/>
            <person name="Albert R."/>
            <person name="Binder M."/>
            <person name="Bloem J."/>
            <person name="Labutti K."/>
            <person name="Salamov A."/>
            <person name="Andreopoulos B."/>
            <person name="Baker S.E."/>
            <person name="Barry K."/>
            <person name="Bills G."/>
            <person name="Bluhm B.H."/>
            <person name="Cannon C."/>
            <person name="Castanera R."/>
            <person name="Culley D.E."/>
            <person name="Daum C."/>
            <person name="Ezra D."/>
            <person name="Gonzalez J.B."/>
            <person name="Henrissat B."/>
            <person name="Kuo A."/>
            <person name="Liang C."/>
            <person name="Lipzen A."/>
            <person name="Lutzoni F."/>
            <person name="Magnuson J."/>
            <person name="Mondo S."/>
            <person name="Nolan M."/>
            <person name="Ohm R."/>
            <person name="Pangilinan J."/>
            <person name="Park H.-J."/>
            <person name="Ramirez L."/>
            <person name="Alfaro M."/>
            <person name="Sun H."/>
            <person name="Tritt A."/>
            <person name="Yoshinaga Y."/>
            <person name="Zwiers L.-H."/>
            <person name="Turgeon B.G."/>
            <person name="Goodwin S.B."/>
            <person name="Spatafora J.W."/>
            <person name="Crous P.W."/>
            <person name="Grigoriev I.V."/>
        </authorList>
    </citation>
    <scope>NUCLEOTIDE SEQUENCE</scope>
    <source>
        <strain evidence="9">IPT5</strain>
    </source>
</reference>
<dbReference type="InterPro" id="IPR020846">
    <property type="entry name" value="MFS_dom"/>
</dbReference>
<feature type="compositionally biased region" description="Polar residues" evidence="6">
    <location>
        <begin position="559"/>
        <end position="573"/>
    </location>
</feature>
<dbReference type="Proteomes" id="UP000799423">
    <property type="component" value="Unassembled WGS sequence"/>
</dbReference>
<dbReference type="FunFam" id="1.20.1250.20:FF:000396">
    <property type="entry name" value="MFS general substrate transporter"/>
    <property type="match status" value="1"/>
</dbReference>
<feature type="compositionally biased region" description="Basic residues" evidence="6">
    <location>
        <begin position="252"/>
        <end position="263"/>
    </location>
</feature>
<sequence length="816" mass="89234">MIVFTVERGVGALQPADLAMHSLTQQASRGAWHGHGPIAASSPITFTSTRLTAVFTIARPPRPGSSTPSHLLIVHPQRYDEDPRDACQSVPKRRRGGFCPREVWDGPSRLVIDTVVVPTTSSSLQSCSGQYFSTRPLLSSCTTHLRPCCLLAMVNLTPWRKTTPATVGGESHVVSASSTHDKERPARKWNLGILSDPETDEVPGSVILLSRTHNHNEPLGLQHARARTSASSLPTGLGSSSRSASRGSRQSSRSRRPEKKRTKDGRFILEPQPEDSANDPLNWRQVRRDLALISLGFYCMIGGGMTPVLAAGFNNVARTYDVSVPKVALTTGLYMLGLGLGSVVASPTAILWGKRPVYLAAIVLFTASSVWCAFSPSYVSLVVARIVQGFAVSPVECLPSATIAEIFFLHERAYRLGIYTLLLLGGKNLIPLVSAAIVQSMGWRWVFKITAIVVGFCFFLIFFFVPETFWDRTPHPHKKHKHHKAKKSVEHLNTYPTEPATAVDASEHATKRTKAHVGFADDTEPVTKIEGGSGIHEQDGDPTATTPSTEPMSILPTATLDNGQHGSAAQSFNEDTEKQDIRPQSAGLSSPTAVSEADADHISESFSIQYTDHYRDAPPKSYRQSLRPWNGRLVKDKWFRVMIRPFILFAYPAVLWSSMVYALAVGWLIVLSESVAHIYEDTSYNFTPLQVGLVYISPFVGGVIGTAVAGKVSDLVVRYMARKNDGVYEPEFRLIMVLPITISTVIGLMGFGWSAEEKDAWIVPTIFFGVISFGCSLASTTAITFVVDSYRAYAGEALVTLNFSKSESSPLPKLFE</sequence>
<evidence type="ECO:0000256" key="4">
    <source>
        <dbReference type="ARBA" id="ARBA00022989"/>
    </source>
</evidence>
<dbReference type="AlphaFoldDB" id="A0A6A7B514"/>
<dbReference type="Gene3D" id="1.20.1250.20">
    <property type="entry name" value="MFS general substrate transporter like domains"/>
    <property type="match status" value="1"/>
</dbReference>
<feature type="compositionally biased region" description="Low complexity" evidence="6">
    <location>
        <begin position="239"/>
        <end position="251"/>
    </location>
</feature>
<evidence type="ECO:0000313" key="9">
    <source>
        <dbReference type="EMBL" id="KAF2850606.1"/>
    </source>
</evidence>
<feature type="region of interest" description="Disordered" evidence="6">
    <location>
        <begin position="224"/>
        <end position="280"/>
    </location>
</feature>
<dbReference type="PANTHER" id="PTHR23502:SF4">
    <property type="entry name" value="MAJOR FACILITATOR SUPERFAMILY (MFS) PROFILE DOMAIN-CONTAINING PROTEIN-RELATED"/>
    <property type="match status" value="1"/>
</dbReference>
<dbReference type="Pfam" id="PF07690">
    <property type="entry name" value="MFS_1"/>
    <property type="match status" value="1"/>
</dbReference>
<keyword evidence="10" id="KW-1185">Reference proteome</keyword>
<protein>
    <submittedName>
        <fullName evidence="9">MFS general substrate transporter</fullName>
    </submittedName>
</protein>
<dbReference type="OrthoDB" id="4500315at2759"/>
<evidence type="ECO:0000313" key="10">
    <source>
        <dbReference type="Proteomes" id="UP000799423"/>
    </source>
</evidence>